<organism evidence="1 2">
    <name type="scientific">Sphaerobolus stellatus (strain SS14)</name>
    <dbReference type="NCBI Taxonomy" id="990650"/>
    <lineage>
        <taxon>Eukaryota</taxon>
        <taxon>Fungi</taxon>
        <taxon>Dikarya</taxon>
        <taxon>Basidiomycota</taxon>
        <taxon>Agaricomycotina</taxon>
        <taxon>Agaricomycetes</taxon>
        <taxon>Phallomycetidae</taxon>
        <taxon>Geastrales</taxon>
        <taxon>Sphaerobolaceae</taxon>
        <taxon>Sphaerobolus</taxon>
    </lineage>
</organism>
<sequence length="58" mass="6872">MIPPGYTLLHESLSLCNSCTPYIRCVLRFRKEVWLTVKSSFQNHRAFSCWILPRFVLL</sequence>
<dbReference type="Proteomes" id="UP000054279">
    <property type="component" value="Unassembled WGS sequence"/>
</dbReference>
<name>A0A0C9VXE3_SPHS4</name>
<reference evidence="1 2" key="1">
    <citation type="submission" date="2014-06" db="EMBL/GenBank/DDBJ databases">
        <title>Evolutionary Origins and Diversification of the Mycorrhizal Mutualists.</title>
        <authorList>
            <consortium name="DOE Joint Genome Institute"/>
            <consortium name="Mycorrhizal Genomics Consortium"/>
            <person name="Kohler A."/>
            <person name="Kuo A."/>
            <person name="Nagy L.G."/>
            <person name="Floudas D."/>
            <person name="Copeland A."/>
            <person name="Barry K.W."/>
            <person name="Cichocki N."/>
            <person name="Veneault-Fourrey C."/>
            <person name="LaButti K."/>
            <person name="Lindquist E.A."/>
            <person name="Lipzen A."/>
            <person name="Lundell T."/>
            <person name="Morin E."/>
            <person name="Murat C."/>
            <person name="Riley R."/>
            <person name="Ohm R."/>
            <person name="Sun H."/>
            <person name="Tunlid A."/>
            <person name="Henrissat B."/>
            <person name="Grigoriev I.V."/>
            <person name="Hibbett D.S."/>
            <person name="Martin F."/>
        </authorList>
    </citation>
    <scope>NUCLEOTIDE SEQUENCE [LARGE SCALE GENOMIC DNA]</scope>
    <source>
        <strain evidence="1 2">SS14</strain>
    </source>
</reference>
<dbReference type="HOGENOM" id="CLU_2980606_0_0_1"/>
<evidence type="ECO:0000313" key="2">
    <source>
        <dbReference type="Proteomes" id="UP000054279"/>
    </source>
</evidence>
<evidence type="ECO:0000313" key="1">
    <source>
        <dbReference type="EMBL" id="KIJ43525.1"/>
    </source>
</evidence>
<protein>
    <submittedName>
        <fullName evidence="1">Uncharacterized protein</fullName>
    </submittedName>
</protein>
<dbReference type="AlphaFoldDB" id="A0A0C9VXE3"/>
<proteinExistence type="predicted"/>
<keyword evidence="2" id="KW-1185">Reference proteome</keyword>
<dbReference type="EMBL" id="KN837122">
    <property type="protein sequence ID" value="KIJ43525.1"/>
    <property type="molecule type" value="Genomic_DNA"/>
</dbReference>
<gene>
    <name evidence="1" type="ORF">M422DRAFT_30801</name>
</gene>
<accession>A0A0C9VXE3</accession>